<dbReference type="Proteomes" id="UP000191240">
    <property type="component" value="Unassembled WGS sequence"/>
</dbReference>
<evidence type="ECO:0000256" key="1">
    <source>
        <dbReference type="SAM" id="MobiDB-lite"/>
    </source>
</evidence>
<sequence>MKMKEYLRLRNIALSPRDWRGMMDYIPPMNRAERRRAKRRGKKKNTPGRR</sequence>
<gene>
    <name evidence="2" type="ORF">SAMN02745671_02443</name>
</gene>
<protein>
    <submittedName>
        <fullName evidence="2">Uncharacterized protein</fullName>
    </submittedName>
</protein>
<feature type="compositionally biased region" description="Basic residues" evidence="1">
    <location>
        <begin position="33"/>
        <end position="50"/>
    </location>
</feature>
<evidence type="ECO:0000313" key="3">
    <source>
        <dbReference type="Proteomes" id="UP000191240"/>
    </source>
</evidence>
<dbReference type="AlphaFoldDB" id="A0A1M6FY19"/>
<feature type="region of interest" description="Disordered" evidence="1">
    <location>
        <begin position="29"/>
        <end position="50"/>
    </location>
</feature>
<proteinExistence type="predicted"/>
<name>A0A1M6FY19_9FIRM</name>
<accession>A0A1M6FY19</accession>
<reference evidence="2 3" key="1">
    <citation type="submission" date="2016-11" db="EMBL/GenBank/DDBJ databases">
        <authorList>
            <person name="Jaros S."/>
            <person name="Januszkiewicz K."/>
            <person name="Wedrychowicz H."/>
        </authorList>
    </citation>
    <scope>NUCLEOTIDE SEQUENCE [LARGE SCALE GENOMIC DNA]</scope>
    <source>
        <strain evidence="2 3">DSM 3074</strain>
    </source>
</reference>
<organism evidence="2 3">
    <name type="scientific">Anaerovibrio lipolyticus DSM 3074</name>
    <dbReference type="NCBI Taxonomy" id="1120997"/>
    <lineage>
        <taxon>Bacteria</taxon>
        <taxon>Bacillati</taxon>
        <taxon>Bacillota</taxon>
        <taxon>Negativicutes</taxon>
        <taxon>Selenomonadales</taxon>
        <taxon>Selenomonadaceae</taxon>
        <taxon>Anaerovibrio</taxon>
    </lineage>
</organism>
<dbReference type="RefSeq" id="WP_159446783.1">
    <property type="nucleotide sequence ID" value="NZ_FQYW01000024.1"/>
</dbReference>
<dbReference type="EMBL" id="FQYW01000024">
    <property type="protein sequence ID" value="SHJ02562.1"/>
    <property type="molecule type" value="Genomic_DNA"/>
</dbReference>
<evidence type="ECO:0000313" key="2">
    <source>
        <dbReference type="EMBL" id="SHJ02562.1"/>
    </source>
</evidence>